<dbReference type="Gramene" id="ORGLA02G0167900.1">
    <property type="protein sequence ID" value="ORGLA02G0167900.1"/>
    <property type="gene ID" value="ORGLA02G0167900"/>
</dbReference>
<sequence length="71" mass="7841">EEGWVARGSAGDAVKLEDGETDVKVYGWFAREGDYNAGNVVGRYLRKHTNLTTIYEVSKSQSEKSGKMVAK</sequence>
<evidence type="ECO:0000313" key="2">
    <source>
        <dbReference type="Proteomes" id="UP000007306"/>
    </source>
</evidence>
<accession>I1P123</accession>
<keyword evidence="2" id="KW-1185">Reference proteome</keyword>
<dbReference type="AlphaFoldDB" id="I1P123"/>
<proteinExistence type="predicted"/>
<dbReference type="InterPro" id="IPR038588">
    <property type="entry name" value="XS_domain_sf"/>
</dbReference>
<protein>
    <submittedName>
        <fullName evidence="1">Uncharacterized protein</fullName>
    </submittedName>
</protein>
<dbReference type="HOGENOM" id="CLU_2747579_0_0_1"/>
<dbReference type="EnsemblPlants" id="ORGLA02G0167900.1">
    <property type="protein sequence ID" value="ORGLA02G0167900.1"/>
    <property type="gene ID" value="ORGLA02G0167900"/>
</dbReference>
<reference evidence="1 2" key="2">
    <citation type="submission" date="2018-04" db="EMBL/GenBank/DDBJ databases">
        <title>OglaRS2 (Oryza glaberrima Reference Sequence Version 2).</title>
        <authorList>
            <person name="Zhang J."/>
            <person name="Kudrna D."/>
            <person name="Lee S."/>
            <person name="Talag J."/>
            <person name="Rajasekar S."/>
            <person name="Wing R.A."/>
        </authorList>
    </citation>
    <scope>NUCLEOTIDE SEQUENCE [LARGE SCALE GENOMIC DNA]</scope>
    <source>
        <strain evidence="1 2">cv. IRGC 96717</strain>
    </source>
</reference>
<dbReference type="Proteomes" id="UP000007306">
    <property type="component" value="Chromosome 2"/>
</dbReference>
<organism evidence="1 2">
    <name type="scientific">Oryza glaberrima</name>
    <name type="common">African rice</name>
    <dbReference type="NCBI Taxonomy" id="4538"/>
    <lineage>
        <taxon>Eukaryota</taxon>
        <taxon>Viridiplantae</taxon>
        <taxon>Streptophyta</taxon>
        <taxon>Embryophyta</taxon>
        <taxon>Tracheophyta</taxon>
        <taxon>Spermatophyta</taxon>
        <taxon>Magnoliopsida</taxon>
        <taxon>Liliopsida</taxon>
        <taxon>Poales</taxon>
        <taxon>Poaceae</taxon>
        <taxon>BOP clade</taxon>
        <taxon>Oryzoideae</taxon>
        <taxon>Oryzeae</taxon>
        <taxon>Oryzinae</taxon>
        <taxon>Oryza</taxon>
    </lineage>
</organism>
<dbReference type="Gene3D" id="3.30.70.2890">
    <property type="entry name" value="XS domain"/>
    <property type="match status" value="1"/>
</dbReference>
<dbReference type="STRING" id="4538.I1P123"/>
<reference evidence="1" key="1">
    <citation type="submission" date="2015-06" db="UniProtKB">
        <authorList>
            <consortium name="EnsemblPlants"/>
        </authorList>
    </citation>
    <scope>IDENTIFICATION</scope>
</reference>
<evidence type="ECO:0000313" key="1">
    <source>
        <dbReference type="EnsemblPlants" id="ORGLA02G0167900.1"/>
    </source>
</evidence>
<name>I1P123_ORYGL</name>